<evidence type="ECO:0000313" key="2">
    <source>
        <dbReference type="Proteomes" id="UP000269410"/>
    </source>
</evidence>
<comment type="caution">
    <text evidence="1">The sequence shown here is derived from an EMBL/GenBank/DDBJ whole genome shotgun (WGS) entry which is preliminary data.</text>
</comment>
<name>A0A3M0YZ92_9BACT</name>
<protein>
    <submittedName>
        <fullName evidence="1">Uncharacterized protein</fullName>
    </submittedName>
</protein>
<dbReference type="AlphaFoldDB" id="A0A3M0YZ92"/>
<gene>
    <name evidence="1" type="ORF">D6810_01035</name>
</gene>
<dbReference type="EMBL" id="RFKV01000036">
    <property type="protein sequence ID" value="RMD77402.1"/>
    <property type="molecule type" value="Genomic_DNA"/>
</dbReference>
<evidence type="ECO:0000313" key="1">
    <source>
        <dbReference type="EMBL" id="RMD77402.1"/>
    </source>
</evidence>
<dbReference type="Proteomes" id="UP000269410">
    <property type="component" value="Unassembled WGS sequence"/>
</dbReference>
<accession>A0A3M0YZ92</accession>
<sequence length="183" mass="20324">MQVETKFCLPGEVAGSITSNCFFFGTSVSARFECYAYNNLTEVYEQVRTKCQDQGYRSSVNSIFGFLVQIGNNFQYYNVIVPYTINIAQQRRLTGEEIKQLLEDNISVALAGLIVALSEQMPNGQTISVVALEENYSAFAENGLRHSLICGDDPRHYLGLTLLGPKVTIAKKGQKGQSMLTEQ</sequence>
<organism evidence="1 2">
    <name type="scientific">Candidatus Dojkabacteria bacterium</name>
    <dbReference type="NCBI Taxonomy" id="2099670"/>
    <lineage>
        <taxon>Bacteria</taxon>
        <taxon>Candidatus Dojkabacteria</taxon>
    </lineage>
</organism>
<proteinExistence type="predicted"/>
<reference evidence="1 2" key="1">
    <citation type="submission" date="2018-10" db="EMBL/GenBank/DDBJ databases">
        <title>Thermophilic Lithotrophy and Phototrophy in an Intertidal, Iron-rich, Geothermal Spring.</title>
        <authorList>
            <person name="Ward L.M."/>
            <person name="Idei A."/>
            <person name="Nakagawa M."/>
            <person name="Ueno Y."/>
            <person name="Fischer W."/>
            <person name="Mcglynn S.E."/>
        </authorList>
    </citation>
    <scope>NUCLEOTIDE SEQUENCE [LARGE SCALE GENOMIC DNA]</scope>
    <source>
        <strain evidence="1">J137</strain>
    </source>
</reference>